<organism evidence="2 3">
    <name type="scientific">Dichanthelium oligosanthes</name>
    <dbReference type="NCBI Taxonomy" id="888268"/>
    <lineage>
        <taxon>Eukaryota</taxon>
        <taxon>Viridiplantae</taxon>
        <taxon>Streptophyta</taxon>
        <taxon>Embryophyta</taxon>
        <taxon>Tracheophyta</taxon>
        <taxon>Spermatophyta</taxon>
        <taxon>Magnoliopsida</taxon>
        <taxon>Liliopsida</taxon>
        <taxon>Poales</taxon>
        <taxon>Poaceae</taxon>
        <taxon>PACMAD clade</taxon>
        <taxon>Panicoideae</taxon>
        <taxon>Panicodae</taxon>
        <taxon>Paniceae</taxon>
        <taxon>Dichantheliinae</taxon>
        <taxon>Dichanthelium</taxon>
    </lineage>
</organism>
<keyword evidence="3" id="KW-1185">Reference proteome</keyword>
<feature type="domain" description="At1g61320/AtMIF1 LRR" evidence="1">
    <location>
        <begin position="56"/>
        <end position="135"/>
    </location>
</feature>
<evidence type="ECO:0000313" key="2">
    <source>
        <dbReference type="EMBL" id="OEL35112.1"/>
    </source>
</evidence>
<sequence length="151" mass="17093">MYTLGLLELDTPPFDIQQESPIIEDQMRRGVVATFEEYIEKNDPMTKEFVTRVDRIMHNHIGTGIKTFRLQPPHGSYIDPAVLDRWFEAVIAQGIRKFVLHLDMGDDGLGYNFPCSLLSSKKGPSTITSFAINCRLRSPFPGHGGLLEKLE</sequence>
<dbReference type="Proteomes" id="UP000095767">
    <property type="component" value="Unassembled WGS sequence"/>
</dbReference>
<dbReference type="Pfam" id="PF23622">
    <property type="entry name" value="LRR_At1g61320_AtMIF1"/>
    <property type="match status" value="1"/>
</dbReference>
<reference evidence="2 3" key="1">
    <citation type="submission" date="2016-09" db="EMBL/GenBank/DDBJ databases">
        <title>The draft genome of Dichanthelium oligosanthes: A C3 panicoid grass species.</title>
        <authorList>
            <person name="Studer A.J."/>
            <person name="Schnable J.C."/>
            <person name="Brutnell T.P."/>
        </authorList>
    </citation>
    <scope>NUCLEOTIDE SEQUENCE [LARGE SCALE GENOMIC DNA]</scope>
    <source>
        <strain evidence="3">cv. Kellogg 1175</strain>
        <tissue evidence="2">Leaf</tissue>
    </source>
</reference>
<evidence type="ECO:0000259" key="1">
    <source>
        <dbReference type="Pfam" id="PF23622"/>
    </source>
</evidence>
<accession>A0A1E5WCJ4</accession>
<dbReference type="InterPro" id="IPR055357">
    <property type="entry name" value="LRR_At1g61320_AtMIF1"/>
</dbReference>
<dbReference type="InterPro" id="IPR053772">
    <property type="entry name" value="At1g61320/At1g61330-like"/>
</dbReference>
<dbReference type="AlphaFoldDB" id="A0A1E5WCJ4"/>
<gene>
    <name evidence="2" type="ORF">BAE44_0003865</name>
</gene>
<evidence type="ECO:0000313" key="3">
    <source>
        <dbReference type="Proteomes" id="UP000095767"/>
    </source>
</evidence>
<protein>
    <recommendedName>
        <fullName evidence="1">At1g61320/AtMIF1 LRR domain-containing protein</fullName>
    </recommendedName>
</protein>
<dbReference type="EMBL" id="LWDX02013223">
    <property type="protein sequence ID" value="OEL35112.1"/>
    <property type="molecule type" value="Genomic_DNA"/>
</dbReference>
<name>A0A1E5WCJ4_9POAL</name>
<proteinExistence type="predicted"/>
<comment type="caution">
    <text evidence="2">The sequence shown here is derived from an EMBL/GenBank/DDBJ whole genome shotgun (WGS) entry which is preliminary data.</text>
</comment>
<dbReference type="PANTHER" id="PTHR34145">
    <property type="entry name" value="OS02G0105600 PROTEIN"/>
    <property type="match status" value="1"/>
</dbReference>
<dbReference type="OrthoDB" id="663101at2759"/>
<dbReference type="PANTHER" id="PTHR34145:SF14">
    <property type="entry name" value="EXPRESSED PROTEIN"/>
    <property type="match status" value="1"/>
</dbReference>